<feature type="compositionally biased region" description="Basic and acidic residues" evidence="1">
    <location>
        <begin position="66"/>
        <end position="87"/>
    </location>
</feature>
<protein>
    <submittedName>
        <fullName evidence="2">Uncharacterized protein</fullName>
    </submittedName>
</protein>
<feature type="region of interest" description="Disordered" evidence="1">
    <location>
        <begin position="221"/>
        <end position="252"/>
    </location>
</feature>
<name>A0AAV7KM03_PLEWA</name>
<dbReference type="Proteomes" id="UP001066276">
    <property type="component" value="Chromosome 12"/>
</dbReference>
<feature type="compositionally biased region" description="Gly residues" evidence="1">
    <location>
        <begin position="153"/>
        <end position="165"/>
    </location>
</feature>
<reference evidence="2" key="1">
    <citation type="journal article" date="2022" name="bioRxiv">
        <title>Sequencing and chromosome-scale assembly of the giantPleurodeles waltlgenome.</title>
        <authorList>
            <person name="Brown T."/>
            <person name="Elewa A."/>
            <person name="Iarovenko S."/>
            <person name="Subramanian E."/>
            <person name="Araus A.J."/>
            <person name="Petzold A."/>
            <person name="Susuki M."/>
            <person name="Suzuki K.-i.T."/>
            <person name="Hayashi T."/>
            <person name="Toyoda A."/>
            <person name="Oliveira C."/>
            <person name="Osipova E."/>
            <person name="Leigh N.D."/>
            <person name="Simon A."/>
            <person name="Yun M.H."/>
        </authorList>
    </citation>
    <scope>NUCLEOTIDE SEQUENCE</scope>
    <source>
        <strain evidence="2">20211129_DDA</strain>
        <tissue evidence="2">Liver</tissue>
    </source>
</reference>
<proteinExistence type="predicted"/>
<gene>
    <name evidence="2" type="ORF">NDU88_000366</name>
</gene>
<feature type="compositionally biased region" description="Polar residues" evidence="1">
    <location>
        <begin position="243"/>
        <end position="252"/>
    </location>
</feature>
<organism evidence="2 3">
    <name type="scientific">Pleurodeles waltl</name>
    <name type="common">Iberian ribbed newt</name>
    <dbReference type="NCBI Taxonomy" id="8319"/>
    <lineage>
        <taxon>Eukaryota</taxon>
        <taxon>Metazoa</taxon>
        <taxon>Chordata</taxon>
        <taxon>Craniata</taxon>
        <taxon>Vertebrata</taxon>
        <taxon>Euteleostomi</taxon>
        <taxon>Amphibia</taxon>
        <taxon>Batrachia</taxon>
        <taxon>Caudata</taxon>
        <taxon>Salamandroidea</taxon>
        <taxon>Salamandridae</taxon>
        <taxon>Pleurodelinae</taxon>
        <taxon>Pleurodeles</taxon>
    </lineage>
</organism>
<sequence length="252" mass="26286">MAPVPVPVLGWEGPSVAGCWRWEDEGDPDDSFLISGFPITGPFISGASSASQAPLPGPGVIPSTRAGDRAQRAARETRGGPRGEEAVRAGPGRADPEDRLTAPAQRLVFISEALGLPGAGRVHIPARRGLSRCPPLTRCGAKNHPPQPRNQRGGSGGEQSGEGAACGAGLASDLWGARSARSGHYRHATVLGGDGGLGRLVCRLSALPGVTGAQVLRVRRDRPPRESWWSELPLSEGREADRVTNQGKQGSK</sequence>
<keyword evidence="3" id="KW-1185">Reference proteome</keyword>
<feature type="region of interest" description="Disordered" evidence="1">
    <location>
        <begin position="48"/>
        <end position="99"/>
    </location>
</feature>
<evidence type="ECO:0000313" key="3">
    <source>
        <dbReference type="Proteomes" id="UP001066276"/>
    </source>
</evidence>
<feature type="region of interest" description="Disordered" evidence="1">
    <location>
        <begin position="132"/>
        <end position="165"/>
    </location>
</feature>
<evidence type="ECO:0000256" key="1">
    <source>
        <dbReference type="SAM" id="MobiDB-lite"/>
    </source>
</evidence>
<dbReference type="EMBL" id="JANPWB010000016">
    <property type="protein sequence ID" value="KAJ1080146.1"/>
    <property type="molecule type" value="Genomic_DNA"/>
</dbReference>
<evidence type="ECO:0000313" key="2">
    <source>
        <dbReference type="EMBL" id="KAJ1080146.1"/>
    </source>
</evidence>
<dbReference type="AlphaFoldDB" id="A0AAV7KM03"/>
<accession>A0AAV7KM03</accession>
<comment type="caution">
    <text evidence="2">The sequence shown here is derived from an EMBL/GenBank/DDBJ whole genome shotgun (WGS) entry which is preliminary data.</text>
</comment>